<sequence>MFNNLSPKAKRIVFNSIIVFTVMLFVLGYFIGKSAEKEENKNDKIEEVKNEGFSYSDMENDKEKKTENVEENEPSHEEYKQENPEVDFDENAEIEVNVLSNKFTQEQINEAKNVVQKFTEAYYPFDGNNPTQSIENAKPFVTEELLNKIVGQVVRPTFEYFSRKPIKIEVYEPYEPEKEIMNLIARVTGEVYNADGALSNKETVEYNIKLVPFENTFKINDYTYKSLRGDF</sequence>
<feature type="compositionally biased region" description="Basic and acidic residues" evidence="1">
    <location>
        <begin position="40"/>
        <end position="50"/>
    </location>
</feature>
<protein>
    <submittedName>
        <fullName evidence="3">Uncharacterized protein</fullName>
    </submittedName>
</protein>
<keyword evidence="2" id="KW-0472">Membrane</keyword>
<dbReference type="Proteomes" id="UP001459714">
    <property type="component" value="Unassembled WGS sequence"/>
</dbReference>
<name>A0ABU9K3Z5_9BACI</name>
<evidence type="ECO:0000256" key="2">
    <source>
        <dbReference type="SAM" id="Phobius"/>
    </source>
</evidence>
<reference evidence="3 4" key="1">
    <citation type="submission" date="2024-03" db="EMBL/GenBank/DDBJ databases">
        <title>Bacilli Hybrid Assemblies.</title>
        <authorList>
            <person name="Kovac J."/>
        </authorList>
    </citation>
    <scope>NUCLEOTIDE SEQUENCE [LARGE SCALE GENOMIC DNA]</scope>
    <source>
        <strain evidence="3 4">FSL M8-0022</strain>
    </source>
</reference>
<evidence type="ECO:0000313" key="4">
    <source>
        <dbReference type="Proteomes" id="UP001459714"/>
    </source>
</evidence>
<feature type="region of interest" description="Disordered" evidence="1">
    <location>
        <begin position="40"/>
        <end position="87"/>
    </location>
</feature>
<keyword evidence="4" id="KW-1185">Reference proteome</keyword>
<organism evidence="3 4">
    <name type="scientific">Caldifermentibacillus hisashii</name>
    <dbReference type="NCBI Taxonomy" id="996558"/>
    <lineage>
        <taxon>Bacteria</taxon>
        <taxon>Bacillati</taxon>
        <taxon>Bacillota</taxon>
        <taxon>Bacilli</taxon>
        <taxon>Bacillales</taxon>
        <taxon>Bacillaceae</taxon>
        <taxon>Caldifermentibacillus</taxon>
    </lineage>
</organism>
<feature type="compositionally biased region" description="Basic and acidic residues" evidence="1">
    <location>
        <begin position="59"/>
        <end position="83"/>
    </location>
</feature>
<dbReference type="EMBL" id="JBBYAK010000003">
    <property type="protein sequence ID" value="MEL3959538.1"/>
    <property type="molecule type" value="Genomic_DNA"/>
</dbReference>
<dbReference type="RefSeq" id="WP_269919979.1">
    <property type="nucleotide sequence ID" value="NZ_JANUVP010000034.1"/>
</dbReference>
<accession>A0ABU9K3Z5</accession>
<feature type="transmembrane region" description="Helical" evidence="2">
    <location>
        <begin position="12"/>
        <end position="32"/>
    </location>
</feature>
<evidence type="ECO:0000256" key="1">
    <source>
        <dbReference type="SAM" id="MobiDB-lite"/>
    </source>
</evidence>
<comment type="caution">
    <text evidence="3">The sequence shown here is derived from an EMBL/GenBank/DDBJ whole genome shotgun (WGS) entry which is preliminary data.</text>
</comment>
<keyword evidence="2" id="KW-1133">Transmembrane helix</keyword>
<gene>
    <name evidence="3" type="ORF">NST17_20510</name>
</gene>
<evidence type="ECO:0000313" key="3">
    <source>
        <dbReference type="EMBL" id="MEL3959538.1"/>
    </source>
</evidence>
<keyword evidence="2" id="KW-0812">Transmembrane</keyword>
<proteinExistence type="predicted"/>